<dbReference type="Proteomes" id="UP000029839">
    <property type="component" value="Unassembled WGS sequence"/>
</dbReference>
<evidence type="ECO:0000256" key="3">
    <source>
        <dbReference type="SAM" id="SignalP"/>
    </source>
</evidence>
<dbReference type="InterPro" id="IPR025645">
    <property type="entry name" value="DUF4349"/>
</dbReference>
<dbReference type="Pfam" id="PF14257">
    <property type="entry name" value="DUF4349"/>
    <property type="match status" value="1"/>
</dbReference>
<dbReference type="SUPFAM" id="SSF46966">
    <property type="entry name" value="Spectrin repeat"/>
    <property type="match status" value="1"/>
</dbReference>
<dbReference type="PROSITE" id="PS51257">
    <property type="entry name" value="PROKAR_LIPOPROTEIN"/>
    <property type="match status" value="1"/>
</dbReference>
<evidence type="ECO:0000313" key="6">
    <source>
        <dbReference type="Proteomes" id="UP000029839"/>
    </source>
</evidence>
<organism evidence="5 6">
    <name type="scientific">Cellulomonas carbonis T26</name>
    <dbReference type="NCBI Taxonomy" id="947969"/>
    <lineage>
        <taxon>Bacteria</taxon>
        <taxon>Bacillati</taxon>
        <taxon>Actinomycetota</taxon>
        <taxon>Actinomycetes</taxon>
        <taxon>Micrococcales</taxon>
        <taxon>Cellulomonadaceae</taxon>
        <taxon>Cellulomonas</taxon>
    </lineage>
</organism>
<feature type="transmembrane region" description="Helical" evidence="2">
    <location>
        <begin position="256"/>
        <end position="283"/>
    </location>
</feature>
<evidence type="ECO:0000256" key="1">
    <source>
        <dbReference type="SAM" id="MobiDB-lite"/>
    </source>
</evidence>
<dbReference type="EMBL" id="AXCY01000256">
    <property type="protein sequence ID" value="KGM08407.1"/>
    <property type="molecule type" value="Genomic_DNA"/>
</dbReference>
<feature type="region of interest" description="Disordered" evidence="1">
    <location>
        <begin position="44"/>
        <end position="66"/>
    </location>
</feature>
<feature type="signal peptide" evidence="3">
    <location>
        <begin position="1"/>
        <end position="25"/>
    </location>
</feature>
<feature type="non-terminal residue" evidence="5">
    <location>
        <position position="293"/>
    </location>
</feature>
<sequence length="293" mass="29983">MRTAPALALAALLALAGCSASGATAESADGGEAGYAVEEGTAADEATGGAGGGAEAPAADGVDLTASPRQVVTEGSVTLTVEDPRGAARDVALVAERVGGHVEERVEQAGSGEDALDASASVVVRVPAAEVTGVLERLEELGEVVSVRMSTTDVTGQAQDLDARVRGLQISIGRLEAMLAEARTTSDLVSAEQTLTDRQVELERLQSQRASLADRVEMSTLRVELWTAEAAPETAPERTGFLGGLQSGWDALLTTLGAALLVLGVLLPWALFAGVVLLAALALRSRMRRSATT</sequence>
<feature type="chain" id="PRO_5001967350" description="DUF4349 domain-containing protein" evidence="3">
    <location>
        <begin position="26"/>
        <end position="293"/>
    </location>
</feature>
<protein>
    <recommendedName>
        <fullName evidence="4">DUF4349 domain-containing protein</fullName>
    </recommendedName>
</protein>
<keyword evidence="3" id="KW-0732">Signal</keyword>
<dbReference type="RefSeq" id="WP_052426606.1">
    <property type="nucleotide sequence ID" value="NZ_AXCY01000256.1"/>
</dbReference>
<comment type="caution">
    <text evidence="5">The sequence shown here is derived from an EMBL/GenBank/DDBJ whole genome shotgun (WGS) entry which is preliminary data.</text>
</comment>
<name>A0A0A0BL45_9CELL</name>
<evidence type="ECO:0000313" key="5">
    <source>
        <dbReference type="EMBL" id="KGM08407.1"/>
    </source>
</evidence>
<feature type="domain" description="DUF4349" evidence="4">
    <location>
        <begin position="69"/>
        <end position="279"/>
    </location>
</feature>
<evidence type="ECO:0000256" key="2">
    <source>
        <dbReference type="SAM" id="Phobius"/>
    </source>
</evidence>
<reference evidence="5 6" key="1">
    <citation type="submission" date="2013-08" db="EMBL/GenBank/DDBJ databases">
        <title>Genome sequencing of Cellulomonas carbonis T26.</title>
        <authorList>
            <person name="Chen F."/>
            <person name="Li Y."/>
            <person name="Wang G."/>
        </authorList>
    </citation>
    <scope>NUCLEOTIDE SEQUENCE [LARGE SCALE GENOMIC DNA]</scope>
    <source>
        <strain evidence="5 6">T26</strain>
    </source>
</reference>
<dbReference type="AlphaFoldDB" id="A0A0A0BL45"/>
<gene>
    <name evidence="5" type="ORF">N868_09255</name>
</gene>
<keyword evidence="2" id="KW-1133">Transmembrane helix</keyword>
<dbReference type="OrthoDB" id="186919at2"/>
<keyword evidence="2" id="KW-0472">Membrane</keyword>
<keyword evidence="6" id="KW-1185">Reference proteome</keyword>
<reference evidence="5 6" key="2">
    <citation type="journal article" date="2015" name="Stand. Genomic Sci.">
        <title>Draft genome sequence of Cellulomonas carbonis T26(T) and comparative analysis of six Cellulomonas genomes.</title>
        <authorList>
            <person name="Zhuang W."/>
            <person name="Zhang S."/>
            <person name="Xia X."/>
            <person name="Wang G."/>
        </authorList>
    </citation>
    <scope>NUCLEOTIDE SEQUENCE [LARGE SCALE GENOMIC DNA]</scope>
    <source>
        <strain evidence="5 6">T26</strain>
    </source>
</reference>
<evidence type="ECO:0000259" key="4">
    <source>
        <dbReference type="Pfam" id="PF14257"/>
    </source>
</evidence>
<keyword evidence="2" id="KW-0812">Transmembrane</keyword>
<accession>A0A0A0BL45</accession>
<proteinExistence type="predicted"/>